<name>A0AAE4C594_9MICC</name>
<dbReference type="RefSeq" id="WP_309848848.1">
    <property type="nucleotide sequence ID" value="NZ_BAAAIU010000004.1"/>
</dbReference>
<dbReference type="AlphaFoldDB" id="A0AAE4C594"/>
<proteinExistence type="predicted"/>
<dbReference type="Proteomes" id="UP001247307">
    <property type="component" value="Unassembled WGS sequence"/>
</dbReference>
<keyword evidence="1" id="KW-0812">Transmembrane</keyword>
<keyword evidence="1" id="KW-1133">Transmembrane helix</keyword>
<evidence type="ECO:0000256" key="1">
    <source>
        <dbReference type="SAM" id="Phobius"/>
    </source>
</evidence>
<protein>
    <recommendedName>
        <fullName evidence="4">DUF3159 domain-containing protein</fullName>
    </recommendedName>
</protein>
<dbReference type="Pfam" id="PF11361">
    <property type="entry name" value="DUF3159"/>
    <property type="match status" value="1"/>
</dbReference>
<sequence length="231" mass="23855">MASDASRLARAMAARGENGRLSPLESIGGVRGIAESVLPGLVFTLVFTVTKNLTVSAVAALAVGAAFAAARLLQRQTLVQALSGLVGIAICALAASRSGAAEGFFLPGLIINAVYGLGVLVSMAVRWPAAGLFFGFLRGEGLEWRSSRERVRAYTIGSIPLVALFAVRLAVKVPLYVTHRVTELGIVNAILGVPAFAMALWLAWMLSRPRAADGVDVPSGASGAAPSGDRA</sequence>
<feature type="transmembrane region" description="Helical" evidence="1">
    <location>
        <begin position="53"/>
        <end position="70"/>
    </location>
</feature>
<keyword evidence="3" id="KW-1185">Reference proteome</keyword>
<accession>A0AAE4C594</accession>
<keyword evidence="1" id="KW-0472">Membrane</keyword>
<evidence type="ECO:0000313" key="2">
    <source>
        <dbReference type="EMBL" id="MDR6891263.1"/>
    </source>
</evidence>
<feature type="transmembrane region" description="Helical" evidence="1">
    <location>
        <begin position="151"/>
        <end position="171"/>
    </location>
</feature>
<gene>
    <name evidence="2" type="ORF">J2S35_000203</name>
</gene>
<feature type="transmembrane region" description="Helical" evidence="1">
    <location>
        <begin position="77"/>
        <end position="95"/>
    </location>
</feature>
<reference evidence="2" key="1">
    <citation type="submission" date="2023-07" db="EMBL/GenBank/DDBJ databases">
        <title>Sequencing the genomes of 1000 actinobacteria strains.</title>
        <authorList>
            <person name="Klenk H.-P."/>
        </authorList>
    </citation>
    <scope>NUCLEOTIDE SEQUENCE</scope>
    <source>
        <strain evidence="2">DSM 13988</strain>
    </source>
</reference>
<evidence type="ECO:0000313" key="3">
    <source>
        <dbReference type="Proteomes" id="UP001247307"/>
    </source>
</evidence>
<organism evidence="2 3">
    <name type="scientific">Falsarthrobacter nasiphocae</name>
    <dbReference type="NCBI Taxonomy" id="189863"/>
    <lineage>
        <taxon>Bacteria</taxon>
        <taxon>Bacillati</taxon>
        <taxon>Actinomycetota</taxon>
        <taxon>Actinomycetes</taxon>
        <taxon>Micrococcales</taxon>
        <taxon>Micrococcaceae</taxon>
        <taxon>Falsarthrobacter</taxon>
    </lineage>
</organism>
<comment type="caution">
    <text evidence="2">The sequence shown here is derived from an EMBL/GenBank/DDBJ whole genome shotgun (WGS) entry which is preliminary data.</text>
</comment>
<feature type="transmembrane region" description="Helical" evidence="1">
    <location>
        <begin position="186"/>
        <end position="204"/>
    </location>
</feature>
<dbReference type="EMBL" id="JAVDUI010000001">
    <property type="protein sequence ID" value="MDR6891263.1"/>
    <property type="molecule type" value="Genomic_DNA"/>
</dbReference>
<dbReference type="PIRSF" id="PIRSF010219">
    <property type="entry name" value="UCP010219"/>
    <property type="match status" value="1"/>
</dbReference>
<dbReference type="InterPro" id="IPR016566">
    <property type="entry name" value="UCP010219"/>
</dbReference>
<evidence type="ECO:0008006" key="4">
    <source>
        <dbReference type="Google" id="ProtNLM"/>
    </source>
</evidence>